<dbReference type="AlphaFoldDB" id="U2CA89"/>
<dbReference type="Proteomes" id="UP000016496">
    <property type="component" value="Unassembled WGS sequence"/>
</dbReference>
<dbReference type="PATRIC" id="fig|1321819.3.peg.2970"/>
<reference evidence="1 2" key="1">
    <citation type="submission" date="2013-08" db="EMBL/GenBank/DDBJ databases">
        <authorList>
            <person name="Weinstock G."/>
            <person name="Sodergren E."/>
            <person name="Wylie T."/>
            <person name="Fulton L."/>
            <person name="Fulton R."/>
            <person name="Fronick C."/>
            <person name="O'Laughlin M."/>
            <person name="Godfrey J."/>
            <person name="Miner T."/>
            <person name="Herter B."/>
            <person name="Appelbaum E."/>
            <person name="Cordes M."/>
            <person name="Lek S."/>
            <person name="Wollam A."/>
            <person name="Pepin K.H."/>
            <person name="Palsikar V.B."/>
            <person name="Mitreva M."/>
            <person name="Wilson R.K."/>
        </authorList>
    </citation>
    <scope>NUCLEOTIDE SEQUENCE [LARGE SCALE GENOMIC DNA]</scope>
    <source>
        <strain evidence="1 2">F0041</strain>
    </source>
</reference>
<sequence length="60" mass="7125">MKYIVISKDPCTGEQSAFYTNWFDAENNFNPEYNMIVIDRTRHLVTFDGETWQDIDEDSL</sequence>
<accession>U2CA89</accession>
<gene>
    <name evidence="1" type="ORF">HMPREF1981_03219</name>
</gene>
<organism evidence="1 2">
    <name type="scientific">Bacteroides pyogenes F0041</name>
    <dbReference type="NCBI Taxonomy" id="1321819"/>
    <lineage>
        <taxon>Bacteria</taxon>
        <taxon>Pseudomonadati</taxon>
        <taxon>Bacteroidota</taxon>
        <taxon>Bacteroidia</taxon>
        <taxon>Bacteroidales</taxon>
        <taxon>Bacteroidaceae</taxon>
        <taxon>Bacteroides</taxon>
    </lineage>
</organism>
<dbReference type="RefSeq" id="WP_021646978.1">
    <property type="nucleotide sequence ID" value="NZ_KE993158.1"/>
</dbReference>
<evidence type="ECO:0000313" key="1">
    <source>
        <dbReference type="EMBL" id="ERI81455.1"/>
    </source>
</evidence>
<dbReference type="HOGENOM" id="CLU_2931719_0_0_10"/>
<name>U2CA89_9BACE</name>
<protein>
    <submittedName>
        <fullName evidence="1">Uncharacterized protein</fullName>
    </submittedName>
</protein>
<evidence type="ECO:0000313" key="2">
    <source>
        <dbReference type="Proteomes" id="UP000016496"/>
    </source>
</evidence>
<dbReference type="EMBL" id="AWSV01000162">
    <property type="protein sequence ID" value="ERI81455.1"/>
    <property type="molecule type" value="Genomic_DNA"/>
</dbReference>
<proteinExistence type="predicted"/>
<comment type="caution">
    <text evidence="1">The sequence shown here is derived from an EMBL/GenBank/DDBJ whole genome shotgun (WGS) entry which is preliminary data.</text>
</comment>